<name>A0A922T3Y7_9PLEO</name>
<dbReference type="AlphaFoldDB" id="A0A922T3Y7"/>
<accession>A0A922T3Y7</accession>
<feature type="compositionally biased region" description="Low complexity" evidence="1">
    <location>
        <begin position="131"/>
        <end position="165"/>
    </location>
</feature>
<reference evidence="3" key="1">
    <citation type="journal article" date="2022" name="Microb. Genom.">
        <title>A global pangenome for the wheat fungal pathogen Pyrenophora tritici-repentis and prediction of effector protein structural homology.</title>
        <authorList>
            <person name="Moolhuijzen P.M."/>
            <person name="See P.T."/>
            <person name="Shi G."/>
            <person name="Powell H.R."/>
            <person name="Cockram J."/>
            <person name="Jorgensen L.N."/>
            <person name="Benslimane H."/>
            <person name="Strelkov S.E."/>
            <person name="Turner J."/>
            <person name="Liu Z."/>
            <person name="Moffat C.S."/>
        </authorList>
    </citation>
    <scope>NUCLEOTIDE SEQUENCE [LARGE SCALE GENOMIC DNA]</scope>
</reference>
<proteinExistence type="predicted"/>
<dbReference type="OMA" id="HDITMGE"/>
<feature type="compositionally biased region" description="Polar residues" evidence="1">
    <location>
        <begin position="194"/>
        <end position="208"/>
    </location>
</feature>
<sequence length="242" mass="25376">MASRLLRINRSVFLAARQASTPITASSRPTPFKQSLFNVNDLSNHSTRPFSISAVAMNIQVDPAFISQITAAEKLITGTDEPVKGGPTAKAQQHVGQILTSQVVHDITEGEKLITGTDEPFKGGPTAVAQSALTNSGSTNNNNNATRNASSGNNTNSNSNNHSGTFDSETLSKINEAEKKLTGEAQPVRGGPTAQAQSHAKEPITSQALHDITEGEKMVTGGERVKGGPTSTAQSELGKSRS</sequence>
<feature type="region of interest" description="Disordered" evidence="1">
    <location>
        <begin position="181"/>
        <end position="242"/>
    </location>
</feature>
<gene>
    <name evidence="2" type="ORF">Ptr86124_000476</name>
</gene>
<evidence type="ECO:0000256" key="1">
    <source>
        <dbReference type="SAM" id="MobiDB-lite"/>
    </source>
</evidence>
<feature type="compositionally biased region" description="Polar residues" evidence="1">
    <location>
        <begin position="229"/>
        <end position="242"/>
    </location>
</feature>
<dbReference type="EMBL" id="NRDI02000001">
    <property type="protein sequence ID" value="KAI1520108.1"/>
    <property type="molecule type" value="Genomic_DNA"/>
</dbReference>
<keyword evidence="3" id="KW-1185">Reference proteome</keyword>
<organism evidence="2 3">
    <name type="scientific">Pyrenophora tritici-repentis</name>
    <dbReference type="NCBI Taxonomy" id="45151"/>
    <lineage>
        <taxon>Eukaryota</taxon>
        <taxon>Fungi</taxon>
        <taxon>Dikarya</taxon>
        <taxon>Ascomycota</taxon>
        <taxon>Pezizomycotina</taxon>
        <taxon>Dothideomycetes</taxon>
        <taxon>Pleosporomycetidae</taxon>
        <taxon>Pleosporales</taxon>
        <taxon>Pleosporineae</taxon>
        <taxon>Pleosporaceae</taxon>
        <taxon>Pyrenophora</taxon>
    </lineage>
</organism>
<comment type="caution">
    <text evidence="2">The sequence shown here is derived from an EMBL/GenBank/DDBJ whole genome shotgun (WGS) entry which is preliminary data.</text>
</comment>
<evidence type="ECO:0000313" key="2">
    <source>
        <dbReference type="EMBL" id="KAI1520108.1"/>
    </source>
</evidence>
<feature type="region of interest" description="Disordered" evidence="1">
    <location>
        <begin position="114"/>
        <end position="167"/>
    </location>
</feature>
<dbReference type="Proteomes" id="UP000249757">
    <property type="component" value="Unassembled WGS sequence"/>
</dbReference>
<protein>
    <submittedName>
        <fullName evidence="2">Tymo-45kd-70kd domain containing protein</fullName>
    </submittedName>
</protein>
<evidence type="ECO:0000313" key="3">
    <source>
        <dbReference type="Proteomes" id="UP000249757"/>
    </source>
</evidence>
<dbReference type="OrthoDB" id="5209734at2759"/>